<dbReference type="InterPro" id="IPR032239">
    <property type="entry name" value="Cas9-BH"/>
</dbReference>
<keyword evidence="7 12" id="KW-0694">RNA-binding</keyword>
<comment type="subunit">
    <text evidence="11 12">Monomer. Binds crRNA and tracrRNA.</text>
</comment>
<keyword evidence="2 12" id="KW-0540">Nuclease</keyword>
<evidence type="ECO:0000256" key="4">
    <source>
        <dbReference type="ARBA" id="ARBA00022759"/>
    </source>
</evidence>
<feature type="active site" description="For RuvC-like nuclease domain" evidence="12">
    <location>
        <position position="8"/>
    </location>
</feature>
<comment type="function">
    <text evidence="12">CRISPR (clustered regularly interspaced short palindromic repeat) is an adaptive immune system that provides protection against mobile genetic elements (viruses, transposable elements and conjugative plasmids). CRISPR clusters contain spacers, sequences complementary to antecedent mobile elements, and target invading nucleic acids. CRISPR clusters are transcribed and processed into CRISPR RNA (crRNA). In type II CRISPR systems correct processing of pre-crRNA requires a trans-encoded small RNA (tracrRNA), endogenous ribonuclease 3 (rnc) and this protein. The tracrRNA serves as a guide for ribonuclease 3-aided processing of pre-crRNA. Subsequently Cas9/crRNA/tracrRNA endonucleolytically cleaves linear or circular dsDNA target complementary to the spacer; Cas9 is inactive in the absence of the 2 guide RNAs (gRNA). Cas9 recognizes the protospacer adjacent motif (PAM) in the CRISPR repeat sequences to help distinguish self versus nonself, as targets within the bacterial CRISPR locus do not have PAMs. PAM recognition is also required for catalytic activity.</text>
</comment>
<evidence type="ECO:0000256" key="5">
    <source>
        <dbReference type="ARBA" id="ARBA00022801"/>
    </source>
</evidence>
<dbReference type="InterPro" id="IPR003615">
    <property type="entry name" value="HNH_nuc"/>
</dbReference>
<organism evidence="14 15">
    <name type="scientific">Ornithobacterium rhinotracheale</name>
    <dbReference type="NCBI Taxonomy" id="28251"/>
    <lineage>
        <taxon>Bacteria</taxon>
        <taxon>Pseudomonadati</taxon>
        <taxon>Bacteroidota</taxon>
        <taxon>Flavobacteriia</taxon>
        <taxon>Flavobacteriales</taxon>
        <taxon>Weeksellaceae</taxon>
        <taxon>Ornithobacterium</taxon>
    </lineage>
</organism>
<dbReference type="GO" id="GO:0016787">
    <property type="term" value="F:hydrolase activity"/>
    <property type="evidence" value="ECO:0007669"/>
    <property type="project" value="UniProtKB-KW"/>
</dbReference>
<dbReference type="Pfam" id="PF18541">
    <property type="entry name" value="RuvC_III"/>
    <property type="match status" value="1"/>
</dbReference>
<accession>A0A410JSI9</accession>
<evidence type="ECO:0000256" key="7">
    <source>
        <dbReference type="ARBA" id="ARBA00022884"/>
    </source>
</evidence>
<feature type="active site" description="Proton acceptor for HNH nuclease domain" evidence="12">
    <location>
        <position position="878"/>
    </location>
</feature>
<name>A0A410JSI9_ORNRH</name>
<dbReference type="GO" id="GO:0046872">
    <property type="term" value="F:metal ion binding"/>
    <property type="evidence" value="ECO:0007669"/>
    <property type="project" value="UniProtKB-UniRule"/>
</dbReference>
<dbReference type="GO" id="GO:0003677">
    <property type="term" value="F:DNA binding"/>
    <property type="evidence" value="ECO:0007669"/>
    <property type="project" value="UniProtKB-UniRule"/>
</dbReference>
<feature type="binding site" evidence="12">
    <location>
        <position position="8"/>
    </location>
    <ligand>
        <name>Mg(2+)</name>
        <dbReference type="ChEBI" id="CHEBI:18420"/>
        <label>1</label>
    </ligand>
</feature>
<feature type="binding site" evidence="12">
    <location>
        <position position="756"/>
    </location>
    <ligand>
        <name>Mg(2+)</name>
        <dbReference type="ChEBI" id="CHEBI:18420"/>
        <label>1</label>
    </ligand>
</feature>
<feature type="binding site" evidence="12">
    <location>
        <position position="8"/>
    </location>
    <ligand>
        <name>Mg(2+)</name>
        <dbReference type="ChEBI" id="CHEBI:18420"/>
        <label>2</label>
    </ligand>
</feature>
<evidence type="ECO:0000256" key="12">
    <source>
        <dbReference type="HAMAP-Rule" id="MF_01480"/>
    </source>
</evidence>
<comment type="cofactor">
    <cofactor evidence="1 12">
        <name>Mg(2+)</name>
        <dbReference type="ChEBI" id="CHEBI:18420"/>
    </cofactor>
</comment>
<feature type="binding site" evidence="12">
    <location>
        <position position="760"/>
    </location>
    <ligand>
        <name>Mg(2+)</name>
        <dbReference type="ChEBI" id="CHEBI:18420"/>
        <label>1</label>
    </ligand>
</feature>
<dbReference type="InterPro" id="IPR028629">
    <property type="entry name" value="Cas9"/>
</dbReference>
<dbReference type="InterPro" id="IPR036397">
    <property type="entry name" value="RNaseH_sf"/>
</dbReference>
<feature type="domain" description="HNH Cas9-type" evidence="13">
    <location>
        <begin position="805"/>
        <end position="969"/>
    </location>
</feature>
<evidence type="ECO:0000259" key="13">
    <source>
        <dbReference type="PROSITE" id="PS51749"/>
    </source>
</evidence>
<evidence type="ECO:0000256" key="11">
    <source>
        <dbReference type="ARBA" id="ARBA00046380"/>
    </source>
</evidence>
<dbReference type="Pfam" id="PF16593">
    <property type="entry name" value="Cas9-BH"/>
    <property type="match status" value="1"/>
</dbReference>
<gene>
    <name evidence="12" type="primary">cas9</name>
    <name evidence="14" type="ORF">EQP59_07005</name>
</gene>
<reference evidence="14 15" key="1">
    <citation type="submission" date="2019-01" db="EMBL/GenBank/DDBJ databases">
        <title>Whole Genome of Ornithobacterium rhinotracheale FARPER-174b.</title>
        <authorList>
            <person name="Tataje-Lavanda L.A."/>
            <person name="Montalvan A."/>
            <person name="Montesinos R."/>
            <person name="Zimic M."/>
            <person name="Fernandez-Sanchez M."/>
            <person name="Fernandez-Diaz M."/>
        </authorList>
    </citation>
    <scope>NUCLEOTIDE SEQUENCE [LARGE SCALE GENOMIC DNA]</scope>
    <source>
        <strain evidence="14 15">FARPER-174b</strain>
    </source>
</reference>
<comment type="similarity">
    <text evidence="12">Belongs to the CRISPR-associated Cas9 family.</text>
</comment>
<keyword evidence="10" id="KW-0464">Manganese</keyword>
<evidence type="ECO:0000256" key="6">
    <source>
        <dbReference type="ARBA" id="ARBA00022842"/>
    </source>
</evidence>
<comment type="domain">
    <text evidence="12">Has 2 endonuclease domains. The discontinuous RuvC-like domain cleaves the target DNA noncomplementary to crRNA while the HNH nuclease domain cleaves the target DNA complementary to crRNA.</text>
</comment>
<evidence type="ECO:0000256" key="3">
    <source>
        <dbReference type="ARBA" id="ARBA00022723"/>
    </source>
</evidence>
<evidence type="ECO:0000256" key="1">
    <source>
        <dbReference type="ARBA" id="ARBA00001946"/>
    </source>
</evidence>
<keyword evidence="9 12" id="KW-0238">DNA-binding</keyword>
<evidence type="ECO:0000256" key="8">
    <source>
        <dbReference type="ARBA" id="ARBA00023118"/>
    </source>
</evidence>
<dbReference type="EMBL" id="CP035107">
    <property type="protein sequence ID" value="QAR31097.1"/>
    <property type="molecule type" value="Genomic_DNA"/>
</dbReference>
<feature type="binding site" evidence="12">
    <location>
        <position position="1073"/>
    </location>
    <ligand>
        <name>Mg(2+)</name>
        <dbReference type="ChEBI" id="CHEBI:18420"/>
        <label>2</label>
    </ligand>
</feature>
<dbReference type="Pfam" id="PF13395">
    <property type="entry name" value="HNH_4"/>
    <property type="match status" value="1"/>
</dbReference>
<dbReference type="GO" id="GO:0003723">
    <property type="term" value="F:RNA binding"/>
    <property type="evidence" value="ECO:0007669"/>
    <property type="project" value="UniProtKB-UniRule"/>
</dbReference>
<keyword evidence="4 12" id="KW-0255">Endonuclease</keyword>
<keyword evidence="5 12" id="KW-0378">Hydrolase</keyword>
<dbReference type="GO" id="GO:0004519">
    <property type="term" value="F:endonuclease activity"/>
    <property type="evidence" value="ECO:0007669"/>
    <property type="project" value="UniProtKB-UniRule"/>
</dbReference>
<protein>
    <recommendedName>
        <fullName evidence="12">CRISPR-associated endonuclease Cas9</fullName>
        <ecNumber evidence="12">3.1.-.-</ecNumber>
    </recommendedName>
</protein>
<dbReference type="GO" id="GO:0051607">
    <property type="term" value="P:defense response to virus"/>
    <property type="evidence" value="ECO:0007669"/>
    <property type="project" value="UniProtKB-UniRule"/>
</dbReference>
<dbReference type="EC" id="3.1.-.-" evidence="12"/>
<dbReference type="HAMAP" id="MF_01480">
    <property type="entry name" value="Cas9"/>
    <property type="match status" value="1"/>
</dbReference>
<feature type="binding site" evidence="12">
    <location>
        <position position="760"/>
    </location>
    <ligand>
        <name>Mg(2+)</name>
        <dbReference type="ChEBI" id="CHEBI:18420"/>
        <label>2</label>
    </ligand>
</feature>
<dbReference type="Gene3D" id="3.30.420.10">
    <property type="entry name" value="Ribonuclease H-like superfamily/Ribonuclease H"/>
    <property type="match status" value="3"/>
</dbReference>
<evidence type="ECO:0000313" key="14">
    <source>
        <dbReference type="EMBL" id="QAR31097.1"/>
    </source>
</evidence>
<dbReference type="InterPro" id="IPR033114">
    <property type="entry name" value="HNH_CAS9"/>
</dbReference>
<dbReference type="InterPro" id="IPR041383">
    <property type="entry name" value="RuvC_III"/>
</dbReference>
<evidence type="ECO:0000256" key="2">
    <source>
        <dbReference type="ARBA" id="ARBA00022722"/>
    </source>
</evidence>
<sequence length="1534" mass="179940">MKKILGLDIGTNSIGWALTEQDFDNKKGRIIDLGVRIIPMSQDILGKFDSGVSISQTAERTRYRGVRRLRERHLLRRERLHRVLNIMDFLPEHYAQSIDFENRKGQFIDNKEVKLNYMPEENGKFTFIFQDSFQEMLQLFKDNGYSENVPYDWTLYFLRKKALQHKISKQELAWLLLNFNQKRGYYELRGEEEEVDTTKVEEFYALKVVSVEEDKNSSANWYLVHLENGFIYKKKSTKPLDDWVGKTKEFIVTTTLDKDGTPKKDKDGDIKRSFRMVDSEKDWIAIKKKTENDINNSGKQVGTYIFDTLLKNPTQKINGKLVKTIERKYYKEELKAILKKQKEFHTELNNKDLYYACIEELYPHNEAHRSNISDKDFTHLFVDDIIFYQRPLKSKKSTISDCSYEVKKYTKDGEKLEKPLKCISKSHPLYQEFRLWQFIQNLKIYKKQGVNEKGEVQINQDITQQLLPDEEAYTNLFDFLNELKEVEQYQLLKYFSDLKKLPKISKSESAYTWNYVEDKKYPCNSTHSTFVSRLKKVKGIDAETFLTKEVEQHLWHIIYSVKDKKEFEKALGTFAEKYAIDKESFVENFKKFPPFSNDYGAYSEKALKKLVPLMRIGKYWSENDISDTTKENISDIMERLEAINFEKEKFKSVTDDLVSKQLLKSFASFKSKNPLKGLNTYQACYAVYKRHSEATEITQWKSPKDIEHYLNHIFKQHQLRNPIVEQIATETLRLVHDIWEYYGDGADNFFSEIHVELGREMKNPADKRKKISEKNTERENTNQRIKAILEELANDDSMEVKPRPYSPSHQEILKIYEEGVFENQEASDEIKNIRKSTSPTKSQILKYKLWLEQGYVSPYTLQMIPLTKLFSSQYQIEHIIPQSRYFDDSMNNKIICESVINGEKGNATAYEFIKARGGEKFDLGQNKIVTLAKFDDYEAHCSKYFRKNRLKLKNLLADEIPSGFIERQLNDSRYISKYIKGLLSNIVREDGENQVTANRLVPVNGTITAKLRHDWGLNDKWNEIVQPRFERMNEITNSQDFGFWDKSINAFRIQVPDEISKGFSTKRIDHRHHALDALVVACTTKDHTNYITSLNTERKNFSLVKKLREVEEVYKNDPITKERKLVKVAKAYKRPWDGFTLEAKNKLEEIVVSFKQNLRVINRANNKFQKWVEQPNGQYKKEWVEQKGKNFAIRKPMHKETVSGKVYVKQEKKGTVAVNNALNDWELIKDDAIKEQVKKLIKQFKGDISLVKKHLKEHPIKKEGKKVERIEVFEFVEATASRSELNDKFTQKQLDSVTDSGIRKILQNHVNKYVDKKGNLDFSKAFSPEGIEAMNANIQELNGGKPHQPIYKVRIYEVGNKFSVGEVGNKKDKYVEAAKGTNLFFAIYWDEETKRRNYETVPLNEVIEHQKQMVHLPKSERTELPIRPENGKFLFSLSPNDLVFVPTQEEMDNPNSVDFNNLTKEQSSRIYKMVSTTQNKLDCVPVHYASPIINNEMGTNNKSQNTIDNQQQIKEVCWKLEIDRLGNIKRVIRN</sequence>
<evidence type="ECO:0000256" key="10">
    <source>
        <dbReference type="ARBA" id="ARBA00023211"/>
    </source>
</evidence>
<dbReference type="NCBIfam" id="TIGR01865">
    <property type="entry name" value="cas_Csn1"/>
    <property type="match status" value="1"/>
</dbReference>
<dbReference type="PROSITE" id="PS51749">
    <property type="entry name" value="HNH_CAS9"/>
    <property type="match status" value="1"/>
</dbReference>
<keyword evidence="6 12" id="KW-0460">Magnesium</keyword>
<proteinExistence type="inferred from homology"/>
<dbReference type="OrthoDB" id="9777169at2"/>
<keyword evidence="8 12" id="KW-0051">Antiviral defense</keyword>
<evidence type="ECO:0000256" key="9">
    <source>
        <dbReference type="ARBA" id="ARBA00023125"/>
    </source>
</evidence>
<keyword evidence="3 12" id="KW-0479">Metal-binding</keyword>
<evidence type="ECO:0000313" key="15">
    <source>
        <dbReference type="Proteomes" id="UP000287701"/>
    </source>
</evidence>
<dbReference type="RefSeq" id="WP_128501545.1">
    <property type="nucleotide sequence ID" value="NZ_CP035107.1"/>
</dbReference>
<dbReference type="Proteomes" id="UP000287701">
    <property type="component" value="Chromosome"/>
</dbReference>
<dbReference type="GO" id="GO:0043571">
    <property type="term" value="P:maintenance of CRISPR repeat elements"/>
    <property type="evidence" value="ECO:0007669"/>
    <property type="project" value="UniProtKB-UniRule"/>
</dbReference>